<dbReference type="InterPro" id="IPR010982">
    <property type="entry name" value="Lambda_DNA-bd_dom_sf"/>
</dbReference>
<dbReference type="STRING" id="1818881.A3196_16830"/>
<dbReference type="CDD" id="cd00093">
    <property type="entry name" value="HTH_XRE"/>
    <property type="match status" value="1"/>
</dbReference>
<feature type="compositionally biased region" description="Acidic residues" evidence="1">
    <location>
        <begin position="98"/>
        <end position="109"/>
    </location>
</feature>
<dbReference type="AlphaFoldDB" id="A0A1E2UUI7"/>
<dbReference type="PROSITE" id="PS50943">
    <property type="entry name" value="HTH_CROC1"/>
    <property type="match status" value="1"/>
</dbReference>
<dbReference type="Proteomes" id="UP000094849">
    <property type="component" value="Unassembled WGS sequence"/>
</dbReference>
<dbReference type="Gene3D" id="1.10.260.40">
    <property type="entry name" value="lambda repressor-like DNA-binding domains"/>
    <property type="match status" value="1"/>
</dbReference>
<protein>
    <recommendedName>
        <fullName evidence="2">HTH cro/C1-type domain-containing protein</fullName>
    </recommendedName>
</protein>
<dbReference type="OrthoDB" id="5593110at2"/>
<dbReference type="SUPFAM" id="SSF47413">
    <property type="entry name" value="lambda repressor-like DNA-binding domains"/>
    <property type="match status" value="1"/>
</dbReference>
<sequence>MSDQALASEVGGRIEQLRLEANITQKTIADQLGITAKTYRSTIQGHGKFETMIGILRVLGKLELVDAFVPETPLSPLMLMELKGRKRKRAAPAKEEVVSMDDEKDDLGW</sequence>
<evidence type="ECO:0000256" key="1">
    <source>
        <dbReference type="SAM" id="MobiDB-lite"/>
    </source>
</evidence>
<dbReference type="EMBL" id="LVJZ01000003">
    <property type="protein sequence ID" value="ODB98271.1"/>
    <property type="molecule type" value="Genomic_DNA"/>
</dbReference>
<accession>A0A1E2UUI7</accession>
<feature type="domain" description="HTH cro/C1-type" evidence="2">
    <location>
        <begin position="14"/>
        <end position="65"/>
    </location>
</feature>
<evidence type="ECO:0000313" key="3">
    <source>
        <dbReference type="EMBL" id="ODB98271.1"/>
    </source>
</evidence>
<evidence type="ECO:0000259" key="2">
    <source>
        <dbReference type="PROSITE" id="PS50943"/>
    </source>
</evidence>
<name>A0A1E2UUI7_9GAMM</name>
<evidence type="ECO:0000313" key="4">
    <source>
        <dbReference type="Proteomes" id="UP000094849"/>
    </source>
</evidence>
<reference evidence="3 4" key="1">
    <citation type="submission" date="2016-03" db="EMBL/GenBank/DDBJ databases">
        <title>Chemosynthetic sulphur-oxidizing symbionts of marine invertebrate animals are capable of nitrogen fixation.</title>
        <authorList>
            <person name="Petersen J.M."/>
            <person name="Kemper A."/>
            <person name="Gruber-Vodicka H."/>
            <person name="Cardini U."/>
            <person name="Geest Mvander."/>
            <person name="Kleiner M."/>
            <person name="Bulgheresi S."/>
            <person name="Fussmann M."/>
            <person name="Herbold C."/>
            <person name="Seah B.K.B."/>
            <person name="Antony C.Paul."/>
            <person name="Liu D."/>
            <person name="Belitz A."/>
            <person name="Weber M."/>
        </authorList>
    </citation>
    <scope>NUCLEOTIDE SEQUENCE [LARGE SCALE GENOMIC DNA]</scope>
    <source>
        <strain evidence="3">G_D</strain>
    </source>
</reference>
<dbReference type="RefSeq" id="WP_069020104.1">
    <property type="nucleotide sequence ID" value="NZ_LVJY01000005.1"/>
</dbReference>
<comment type="caution">
    <text evidence="3">The sequence shown here is derived from an EMBL/GenBank/DDBJ whole genome shotgun (WGS) entry which is preliminary data.</text>
</comment>
<feature type="region of interest" description="Disordered" evidence="1">
    <location>
        <begin position="86"/>
        <end position="109"/>
    </location>
</feature>
<dbReference type="GO" id="GO:0003677">
    <property type="term" value="F:DNA binding"/>
    <property type="evidence" value="ECO:0007669"/>
    <property type="project" value="InterPro"/>
</dbReference>
<proteinExistence type="predicted"/>
<dbReference type="InterPro" id="IPR001387">
    <property type="entry name" value="Cro/C1-type_HTH"/>
</dbReference>
<organism evidence="3 4">
    <name type="scientific">Candidatus Thiodiazotropha endoloripes</name>
    <dbReference type="NCBI Taxonomy" id="1818881"/>
    <lineage>
        <taxon>Bacteria</taxon>
        <taxon>Pseudomonadati</taxon>
        <taxon>Pseudomonadota</taxon>
        <taxon>Gammaproteobacteria</taxon>
        <taxon>Chromatiales</taxon>
        <taxon>Sedimenticolaceae</taxon>
        <taxon>Candidatus Thiodiazotropha</taxon>
    </lineage>
</organism>
<gene>
    <name evidence="3" type="ORF">A3196_16830</name>
</gene>
<keyword evidence="4" id="KW-1185">Reference proteome</keyword>